<dbReference type="InterPro" id="IPR019734">
    <property type="entry name" value="TPR_rpt"/>
</dbReference>
<dbReference type="EMBL" id="SOAG01000014">
    <property type="protein sequence ID" value="TDS57915.1"/>
    <property type="molecule type" value="Genomic_DNA"/>
</dbReference>
<feature type="compositionally biased region" description="Basic and acidic residues" evidence="2">
    <location>
        <begin position="536"/>
        <end position="550"/>
    </location>
</feature>
<evidence type="ECO:0000256" key="2">
    <source>
        <dbReference type="SAM" id="MobiDB-lite"/>
    </source>
</evidence>
<dbReference type="OrthoDB" id="1522549at2"/>
<dbReference type="PROSITE" id="PS50005">
    <property type="entry name" value="TPR"/>
    <property type="match status" value="2"/>
</dbReference>
<protein>
    <submittedName>
        <fullName evidence="3">Protein involved in gliding motility SprE</fullName>
    </submittedName>
</protein>
<keyword evidence="4" id="KW-1185">Reference proteome</keyword>
<feature type="repeat" description="TPR" evidence="1">
    <location>
        <begin position="234"/>
        <end position="267"/>
    </location>
</feature>
<evidence type="ECO:0000313" key="3">
    <source>
        <dbReference type="EMBL" id="TDS57915.1"/>
    </source>
</evidence>
<dbReference type="Gene3D" id="1.25.40.10">
    <property type="entry name" value="Tetratricopeptide repeat domain"/>
    <property type="match status" value="3"/>
</dbReference>
<dbReference type="Pfam" id="PF13181">
    <property type="entry name" value="TPR_8"/>
    <property type="match status" value="1"/>
</dbReference>
<gene>
    <name evidence="3" type="ORF">C8P70_11448</name>
</gene>
<sequence length="868" mass="99854">MLNRGYHALTTKYNILFHGNLAYEEALEALKQGYFDDYWDILPIERIDIKVNPEKEFRKGQSLESKEGSIFDNFSFEGEAPGMTEEETTSGFERAEDKAVKAIQKHSMDIRGRERNFQMDEAYLLLGKSRYYDGRFIPALEAFNYILFKYQESDKINAAKVWREKTNLRLKYDDLAIKNLNELIKERKGRMDKQVEADAYATLAQGYINISEIDNAATALKSAVEITPNKEEQARYMFILGQLYGKLNKKEEAYQEFQKVIELNRKSPRLYVMQAHASQFQLRRGQQIDSVDFLNQYKKLLNNRENRPYLDILNRQVGLFYEDRENTNQALKYLKEAVKHGREDQQLKARNYIDIAQIYFNTAGYALSGQYYDSALAVLPPKAKETFDIAKRRESLREVVELEQTAHNNDSILNLVAMNQEQRTAYFQNYVDELRKEDFRKLQANLKGKAGNQDYFNMPSFGDAIDFATGGSGVASGGKTSFYFYSTQATSYGKIEFKKRWGNRGLADNWRWSSSSSSSSPATADSEGEQEQVAEQVKEKPTVGEPEDARYDIEGYINQIPVDSTMIAQLKKDRDQAYFELGSIYSERFKKHEMGAEKFESLLIFDPEEKLVLPTLYKLYKIYEEIDPAKAMAVKNTITTQHPDSRYAKLLQNMAIESASDLAPEQVYANVFKVYQTGDYLQAFREVENTLDNLDNEDFVSKFELLKANITARIDGLEKYKEALNFVALNYSSTPEGKEAANILAVNIPALEAKNFSEEVSNRWKIVFESPVKDSVGREMKRKMIDYANSNAYIGIKFSEDFYTRDSVFFVLHGFTSKENAEDAIQKLTGNSEGILYAITAEDYSVVQIKKNWDNYKAVQEISETPIP</sequence>
<feature type="repeat" description="TPR" evidence="1">
    <location>
        <begin position="197"/>
        <end position="230"/>
    </location>
</feature>
<name>A0A4R7F465_9FLAO</name>
<feature type="region of interest" description="Disordered" evidence="2">
    <location>
        <begin position="511"/>
        <end position="550"/>
    </location>
</feature>
<dbReference type="SMART" id="SM00028">
    <property type="entry name" value="TPR"/>
    <property type="match status" value="4"/>
</dbReference>
<evidence type="ECO:0000313" key="4">
    <source>
        <dbReference type="Proteomes" id="UP000295215"/>
    </source>
</evidence>
<comment type="caution">
    <text evidence="3">The sequence shown here is derived from an EMBL/GenBank/DDBJ whole genome shotgun (WGS) entry which is preliminary data.</text>
</comment>
<keyword evidence="1" id="KW-0802">TPR repeat</keyword>
<organism evidence="3 4">
    <name type="scientific">Myroides indicus</name>
    <dbReference type="NCBI Taxonomy" id="1323422"/>
    <lineage>
        <taxon>Bacteria</taxon>
        <taxon>Pseudomonadati</taxon>
        <taxon>Bacteroidota</taxon>
        <taxon>Flavobacteriia</taxon>
        <taxon>Flavobacteriales</taxon>
        <taxon>Flavobacteriaceae</taxon>
        <taxon>Myroides</taxon>
    </lineage>
</organism>
<dbReference type="AlphaFoldDB" id="A0A4R7F465"/>
<proteinExistence type="predicted"/>
<accession>A0A4R7F465</accession>
<reference evidence="3 4" key="1">
    <citation type="submission" date="2019-03" db="EMBL/GenBank/DDBJ databases">
        <title>Genomic Encyclopedia of Archaeal and Bacterial Type Strains, Phase II (KMG-II): from individual species to whole genera.</title>
        <authorList>
            <person name="Goeker M."/>
        </authorList>
    </citation>
    <scope>NUCLEOTIDE SEQUENCE [LARGE SCALE GENOMIC DNA]</scope>
    <source>
        <strain evidence="3 4">DSM 28213</strain>
    </source>
</reference>
<dbReference type="SUPFAM" id="SSF48452">
    <property type="entry name" value="TPR-like"/>
    <property type="match status" value="2"/>
</dbReference>
<dbReference type="Proteomes" id="UP000295215">
    <property type="component" value="Unassembled WGS sequence"/>
</dbReference>
<dbReference type="InterPro" id="IPR011990">
    <property type="entry name" value="TPR-like_helical_dom_sf"/>
</dbReference>
<evidence type="ECO:0000256" key="1">
    <source>
        <dbReference type="PROSITE-ProRule" id="PRU00339"/>
    </source>
</evidence>